<gene>
    <name evidence="1" type="ORF">FWILDA_LOCUS17081</name>
</gene>
<protein>
    <submittedName>
        <fullName evidence="1">16319_t:CDS:1</fullName>
    </submittedName>
</protein>
<dbReference type="AlphaFoldDB" id="A0A9W4T7J8"/>
<evidence type="ECO:0000313" key="1">
    <source>
        <dbReference type="EMBL" id="CAI2195448.1"/>
    </source>
</evidence>
<accession>A0A9W4T7J8</accession>
<name>A0A9W4T7J8_9GLOM</name>
<keyword evidence="2" id="KW-1185">Reference proteome</keyword>
<dbReference type="EMBL" id="CAMKVN010012456">
    <property type="protein sequence ID" value="CAI2195448.1"/>
    <property type="molecule type" value="Genomic_DNA"/>
</dbReference>
<sequence length="52" mass="5838">MPKAQEYLNQSYINKGQTTQIGAKNQNLSGELTIQDFPALKKIDLSNNKDLN</sequence>
<evidence type="ECO:0000313" key="2">
    <source>
        <dbReference type="Proteomes" id="UP001153678"/>
    </source>
</evidence>
<feature type="non-terminal residue" evidence="1">
    <location>
        <position position="52"/>
    </location>
</feature>
<reference evidence="1" key="1">
    <citation type="submission" date="2022-08" db="EMBL/GenBank/DDBJ databases">
        <authorList>
            <person name="Kallberg Y."/>
            <person name="Tangrot J."/>
            <person name="Rosling A."/>
        </authorList>
    </citation>
    <scope>NUCLEOTIDE SEQUENCE</scope>
    <source>
        <strain evidence="1">Wild A</strain>
    </source>
</reference>
<proteinExistence type="predicted"/>
<dbReference type="OrthoDB" id="2449296at2759"/>
<organism evidence="1 2">
    <name type="scientific">Funneliformis geosporum</name>
    <dbReference type="NCBI Taxonomy" id="1117311"/>
    <lineage>
        <taxon>Eukaryota</taxon>
        <taxon>Fungi</taxon>
        <taxon>Fungi incertae sedis</taxon>
        <taxon>Mucoromycota</taxon>
        <taxon>Glomeromycotina</taxon>
        <taxon>Glomeromycetes</taxon>
        <taxon>Glomerales</taxon>
        <taxon>Glomeraceae</taxon>
        <taxon>Funneliformis</taxon>
    </lineage>
</organism>
<comment type="caution">
    <text evidence="1">The sequence shown here is derived from an EMBL/GenBank/DDBJ whole genome shotgun (WGS) entry which is preliminary data.</text>
</comment>
<dbReference type="Proteomes" id="UP001153678">
    <property type="component" value="Unassembled WGS sequence"/>
</dbReference>